<dbReference type="GO" id="GO:0004222">
    <property type="term" value="F:metalloendopeptidase activity"/>
    <property type="evidence" value="ECO:0007669"/>
    <property type="project" value="InterPro"/>
</dbReference>
<keyword evidence="6" id="KW-0378">Hydrolase</keyword>
<name>A0A154BRZ4_ANASB</name>
<dbReference type="AlphaFoldDB" id="A0A154BRZ4"/>
<dbReference type="PANTHER" id="PTHR23076">
    <property type="entry name" value="METALLOPROTEASE M41 FTSH"/>
    <property type="match status" value="1"/>
</dbReference>
<keyword evidence="5" id="KW-0547">Nucleotide-binding</keyword>
<dbReference type="EMBL" id="LSGP01000017">
    <property type="protein sequence ID" value="KYZ76679.1"/>
    <property type="molecule type" value="Genomic_DNA"/>
</dbReference>
<dbReference type="Pfam" id="PF17862">
    <property type="entry name" value="AAA_lid_3"/>
    <property type="match status" value="1"/>
</dbReference>
<dbReference type="Gene3D" id="3.40.50.300">
    <property type="entry name" value="P-loop containing nucleotide triphosphate hydrolases"/>
    <property type="match status" value="1"/>
</dbReference>
<evidence type="ECO:0000256" key="6">
    <source>
        <dbReference type="ARBA" id="ARBA00022801"/>
    </source>
</evidence>
<accession>A0A154BRZ4</accession>
<keyword evidence="4" id="KW-0479">Metal-binding</keyword>
<dbReference type="Gene3D" id="1.10.8.60">
    <property type="match status" value="1"/>
</dbReference>
<dbReference type="GO" id="GO:0006508">
    <property type="term" value="P:proteolysis"/>
    <property type="evidence" value="ECO:0007669"/>
    <property type="project" value="UniProtKB-KW"/>
</dbReference>
<evidence type="ECO:0000256" key="9">
    <source>
        <dbReference type="ARBA" id="ARBA00023049"/>
    </source>
</evidence>
<proteinExistence type="inferred from homology"/>
<gene>
    <name evidence="13" type="ORF">AXX12_09680</name>
</gene>
<dbReference type="Proteomes" id="UP000076268">
    <property type="component" value="Unassembled WGS sequence"/>
</dbReference>
<evidence type="ECO:0000256" key="5">
    <source>
        <dbReference type="ARBA" id="ARBA00022741"/>
    </source>
</evidence>
<dbReference type="InterPro" id="IPR041569">
    <property type="entry name" value="AAA_lid_3"/>
</dbReference>
<feature type="domain" description="AAA+ ATPase" evidence="12">
    <location>
        <begin position="99"/>
        <end position="244"/>
    </location>
</feature>
<dbReference type="SUPFAM" id="SSF52540">
    <property type="entry name" value="P-loop containing nucleoside triphosphate hydrolases"/>
    <property type="match status" value="1"/>
</dbReference>
<evidence type="ECO:0000256" key="2">
    <source>
        <dbReference type="ARBA" id="ARBA00010044"/>
    </source>
</evidence>
<dbReference type="PANTHER" id="PTHR23076:SF97">
    <property type="entry name" value="ATP-DEPENDENT ZINC METALLOPROTEASE YME1L1"/>
    <property type="match status" value="1"/>
</dbReference>
<evidence type="ECO:0000259" key="12">
    <source>
        <dbReference type="SMART" id="SM00382"/>
    </source>
</evidence>
<dbReference type="FunFam" id="3.40.50.300:FF:001025">
    <property type="entry name" value="ATPase family, AAA domain-containing 2B"/>
    <property type="match status" value="1"/>
</dbReference>
<comment type="similarity">
    <text evidence="2">In the C-terminal section; belongs to the peptidase M41 family.</text>
</comment>
<dbReference type="Pfam" id="PF01434">
    <property type="entry name" value="Peptidase_M41"/>
    <property type="match status" value="1"/>
</dbReference>
<dbReference type="FunFam" id="1.10.8.60:FF:000001">
    <property type="entry name" value="ATP-dependent zinc metalloprotease FtsH"/>
    <property type="match status" value="1"/>
</dbReference>
<evidence type="ECO:0000256" key="4">
    <source>
        <dbReference type="ARBA" id="ARBA00022723"/>
    </source>
</evidence>
<keyword evidence="11" id="KW-1133">Transmembrane helix</keyword>
<feature type="transmembrane region" description="Helical" evidence="11">
    <location>
        <begin position="6"/>
        <end position="39"/>
    </location>
</feature>
<evidence type="ECO:0000256" key="1">
    <source>
        <dbReference type="ARBA" id="ARBA00001947"/>
    </source>
</evidence>
<dbReference type="Pfam" id="PF00004">
    <property type="entry name" value="AAA"/>
    <property type="match status" value="1"/>
</dbReference>
<dbReference type="GO" id="GO:0004176">
    <property type="term" value="F:ATP-dependent peptidase activity"/>
    <property type="evidence" value="ECO:0007669"/>
    <property type="project" value="InterPro"/>
</dbReference>
<evidence type="ECO:0000256" key="8">
    <source>
        <dbReference type="ARBA" id="ARBA00022840"/>
    </source>
</evidence>
<evidence type="ECO:0000256" key="10">
    <source>
        <dbReference type="ARBA" id="ARBA00023054"/>
    </source>
</evidence>
<evidence type="ECO:0000313" key="13">
    <source>
        <dbReference type="EMBL" id="KYZ76679.1"/>
    </source>
</evidence>
<keyword evidence="11" id="KW-0812">Transmembrane</keyword>
<dbReference type="SMART" id="SM00382">
    <property type="entry name" value="AAA"/>
    <property type="match status" value="1"/>
</dbReference>
<comment type="caution">
    <text evidence="13">The sequence shown here is derived from an EMBL/GenBank/DDBJ whole genome shotgun (WGS) entry which is preliminary data.</text>
</comment>
<comment type="cofactor">
    <cofactor evidence="1">
        <name>Zn(2+)</name>
        <dbReference type="ChEBI" id="CHEBI:29105"/>
    </cofactor>
</comment>
<keyword evidence="11" id="KW-0472">Membrane</keyword>
<dbReference type="STRING" id="1794912.AXX12_09680"/>
<keyword evidence="10" id="KW-0175">Coiled coil</keyword>
<dbReference type="GO" id="GO:0016887">
    <property type="term" value="F:ATP hydrolysis activity"/>
    <property type="evidence" value="ECO:0007669"/>
    <property type="project" value="InterPro"/>
</dbReference>
<evidence type="ECO:0000256" key="7">
    <source>
        <dbReference type="ARBA" id="ARBA00022833"/>
    </source>
</evidence>
<reference evidence="13 14" key="1">
    <citation type="submission" date="2016-02" db="EMBL/GenBank/DDBJ databases">
        <title>Anaerosporomusa subterraneum gen. nov., sp. nov., a spore-forming obligate anaerobe isolated from saprolite.</title>
        <authorList>
            <person name="Choi J.K."/>
            <person name="Shah M."/>
            <person name="Yee N."/>
        </authorList>
    </citation>
    <scope>NUCLEOTIDE SEQUENCE [LARGE SCALE GENOMIC DNA]</scope>
    <source>
        <strain evidence="13 14">RU4</strain>
    </source>
</reference>
<sequence length="494" mass="53763">MRHIEIAVGIGVGLVLFLFWQGVNVLPVLFFAGLMLLVLFSGNLRTGGKSFAVVANKGSEQKLINFDDIGGQEVAKQELRESLDFIIDVQRIQKLGIRPIKGILLSGPPGTGKTLLAKAAAQYTNSSFVAASGSEFVEMYVGVGAQRVRQMFKQARDLARQNKQASAVVFIDEIEVLGGKRGQGNSNMEYDQTLNELLVQMDGVSVDDDIRCLVIGATNRVDILDPAILRPGRFDRQVRVDLPDKIGRRSILDLHTKNKPLAAEVSLDEIAQDTFGFSGAHLESLANEAAILALREGSEAIRMDHLRSAVDKVILGEKLDRVPTPEERHRVAVHETGHALIGELTRPGSVAVITVTPRNNALGYVRQTEADDCYLYTIDRLEQKIAVALAGALAEESVFGNRSTGASGDFKQAAETAKQIVFAGMSELGVVSPDDLPQQKLHDAITGIIENVRIRTAALLAENRQPFARIIEHLIEAESLSGEEFRQLMLADAA</sequence>
<protein>
    <submittedName>
        <fullName evidence="13">ATPase</fullName>
    </submittedName>
</protein>
<dbReference type="Gene3D" id="1.20.58.760">
    <property type="entry name" value="Peptidase M41"/>
    <property type="match status" value="1"/>
</dbReference>
<evidence type="ECO:0000256" key="3">
    <source>
        <dbReference type="ARBA" id="ARBA00022670"/>
    </source>
</evidence>
<keyword evidence="7" id="KW-0862">Zinc</keyword>
<evidence type="ECO:0000256" key="11">
    <source>
        <dbReference type="SAM" id="Phobius"/>
    </source>
</evidence>
<dbReference type="OrthoDB" id="9809379at2"/>
<dbReference type="InterPro" id="IPR000642">
    <property type="entry name" value="Peptidase_M41"/>
</dbReference>
<keyword evidence="9" id="KW-0482">Metalloprotease</keyword>
<evidence type="ECO:0000313" key="14">
    <source>
        <dbReference type="Proteomes" id="UP000076268"/>
    </source>
</evidence>
<keyword evidence="14" id="KW-1185">Reference proteome</keyword>
<dbReference type="InterPro" id="IPR003593">
    <property type="entry name" value="AAA+_ATPase"/>
</dbReference>
<keyword evidence="8" id="KW-0067">ATP-binding</keyword>
<dbReference type="SUPFAM" id="SSF140990">
    <property type="entry name" value="FtsH protease domain-like"/>
    <property type="match status" value="1"/>
</dbReference>
<dbReference type="GO" id="GO:0046872">
    <property type="term" value="F:metal ion binding"/>
    <property type="evidence" value="ECO:0007669"/>
    <property type="project" value="UniProtKB-KW"/>
</dbReference>
<keyword evidence="3" id="KW-0645">Protease</keyword>
<dbReference type="InterPro" id="IPR027417">
    <property type="entry name" value="P-loop_NTPase"/>
</dbReference>
<dbReference type="RefSeq" id="WP_066242557.1">
    <property type="nucleotide sequence ID" value="NZ_LSGP01000017.1"/>
</dbReference>
<dbReference type="InterPro" id="IPR003959">
    <property type="entry name" value="ATPase_AAA_core"/>
</dbReference>
<organism evidence="13 14">
    <name type="scientific">Anaerosporomusa subterranea</name>
    <dbReference type="NCBI Taxonomy" id="1794912"/>
    <lineage>
        <taxon>Bacteria</taxon>
        <taxon>Bacillati</taxon>
        <taxon>Bacillota</taxon>
        <taxon>Negativicutes</taxon>
        <taxon>Acetonemataceae</taxon>
        <taxon>Anaerosporomusa</taxon>
    </lineage>
</organism>
<dbReference type="GO" id="GO:0005524">
    <property type="term" value="F:ATP binding"/>
    <property type="evidence" value="ECO:0007669"/>
    <property type="project" value="UniProtKB-KW"/>
</dbReference>
<dbReference type="InterPro" id="IPR037219">
    <property type="entry name" value="Peptidase_M41-like"/>
</dbReference>